<organism evidence="1 2">
    <name type="scientific">Olea europaea subsp. europaea</name>
    <dbReference type="NCBI Taxonomy" id="158383"/>
    <lineage>
        <taxon>Eukaryota</taxon>
        <taxon>Viridiplantae</taxon>
        <taxon>Streptophyta</taxon>
        <taxon>Embryophyta</taxon>
        <taxon>Tracheophyta</taxon>
        <taxon>Spermatophyta</taxon>
        <taxon>Magnoliopsida</taxon>
        <taxon>eudicotyledons</taxon>
        <taxon>Gunneridae</taxon>
        <taxon>Pentapetalae</taxon>
        <taxon>asterids</taxon>
        <taxon>lamiids</taxon>
        <taxon>Lamiales</taxon>
        <taxon>Oleaceae</taxon>
        <taxon>Oleeae</taxon>
        <taxon>Olea</taxon>
    </lineage>
</organism>
<dbReference type="EMBL" id="CACTIH010004103">
    <property type="protein sequence ID" value="CAA2989461.1"/>
    <property type="molecule type" value="Genomic_DNA"/>
</dbReference>
<gene>
    <name evidence="1" type="ORF">OLEA9_A021370</name>
</gene>
<dbReference type="OrthoDB" id="431497at2759"/>
<sequence>MQELIAFLDIRQDESIERSFKGVAKHFRDVFSELVQGGHGFLVLMKKNDIDDVENDQDDDEPRTADTEGRVEKYVGVKVKACY</sequence>
<dbReference type="Proteomes" id="UP000594638">
    <property type="component" value="Unassembled WGS sequence"/>
</dbReference>
<dbReference type="PANTHER" id="PTHR43977">
    <property type="entry name" value="STRUCTURAL MAINTENANCE OF CHROMOSOMES PROTEIN 3"/>
    <property type="match status" value="1"/>
</dbReference>
<dbReference type="InterPro" id="IPR027417">
    <property type="entry name" value="P-loop_NTPase"/>
</dbReference>
<keyword evidence="2" id="KW-1185">Reference proteome</keyword>
<dbReference type="Gramene" id="OE9A021370T1">
    <property type="protein sequence ID" value="OE9A021370C1"/>
    <property type="gene ID" value="OE9A021370"/>
</dbReference>
<evidence type="ECO:0000313" key="1">
    <source>
        <dbReference type="EMBL" id="CAA2989461.1"/>
    </source>
</evidence>
<name>A0A8S0SAK9_OLEEU</name>
<protein>
    <submittedName>
        <fullName evidence="1">Structural maintenance of chromosomes 3</fullName>
    </submittedName>
</protein>
<accession>A0A8S0SAK9</accession>
<dbReference type="AlphaFoldDB" id="A0A8S0SAK9"/>
<evidence type="ECO:0000313" key="2">
    <source>
        <dbReference type="Proteomes" id="UP000594638"/>
    </source>
</evidence>
<proteinExistence type="predicted"/>
<dbReference type="Gene3D" id="3.40.50.300">
    <property type="entry name" value="P-loop containing nucleotide triphosphate hydrolases"/>
    <property type="match status" value="1"/>
</dbReference>
<reference evidence="1 2" key="1">
    <citation type="submission" date="2019-12" db="EMBL/GenBank/DDBJ databases">
        <authorList>
            <person name="Alioto T."/>
            <person name="Alioto T."/>
            <person name="Gomez Garrido J."/>
        </authorList>
    </citation>
    <scope>NUCLEOTIDE SEQUENCE [LARGE SCALE GENOMIC DNA]</scope>
</reference>
<comment type="caution">
    <text evidence="1">The sequence shown here is derived from an EMBL/GenBank/DDBJ whole genome shotgun (WGS) entry which is preliminary data.</text>
</comment>